<keyword evidence="3" id="KW-1185">Reference proteome</keyword>
<evidence type="ECO:0000313" key="3">
    <source>
        <dbReference type="Proteomes" id="UP000257109"/>
    </source>
</evidence>
<evidence type="ECO:0000256" key="1">
    <source>
        <dbReference type="SAM" id="MobiDB-lite"/>
    </source>
</evidence>
<name>A0A371EE82_MUCPR</name>
<dbReference type="EMBL" id="QJKJ01014427">
    <property type="protein sequence ID" value="RDX64353.1"/>
    <property type="molecule type" value="Genomic_DNA"/>
</dbReference>
<gene>
    <name evidence="2" type="ORF">CR513_57099</name>
</gene>
<feature type="region of interest" description="Disordered" evidence="1">
    <location>
        <begin position="147"/>
        <end position="173"/>
    </location>
</feature>
<protein>
    <submittedName>
        <fullName evidence="2">Uncharacterized protein</fullName>
    </submittedName>
</protein>
<evidence type="ECO:0000313" key="2">
    <source>
        <dbReference type="EMBL" id="RDX64353.1"/>
    </source>
</evidence>
<feature type="non-terminal residue" evidence="2">
    <location>
        <position position="1"/>
    </location>
</feature>
<comment type="caution">
    <text evidence="2">The sequence shown here is derived from an EMBL/GenBank/DDBJ whole genome shotgun (WGS) entry which is preliminary data.</text>
</comment>
<reference evidence="2" key="1">
    <citation type="submission" date="2018-05" db="EMBL/GenBank/DDBJ databases">
        <title>Draft genome of Mucuna pruriens seed.</title>
        <authorList>
            <person name="Nnadi N.E."/>
            <person name="Vos R."/>
            <person name="Hasami M.H."/>
            <person name="Devisetty U.K."/>
            <person name="Aguiy J.C."/>
        </authorList>
    </citation>
    <scope>NUCLEOTIDE SEQUENCE [LARGE SCALE GENOMIC DNA]</scope>
    <source>
        <strain evidence="2">JCA_2017</strain>
    </source>
</reference>
<dbReference type="AlphaFoldDB" id="A0A371EE82"/>
<organism evidence="2 3">
    <name type="scientific">Mucuna pruriens</name>
    <name type="common">Velvet bean</name>
    <name type="synonym">Dolichos pruriens</name>
    <dbReference type="NCBI Taxonomy" id="157652"/>
    <lineage>
        <taxon>Eukaryota</taxon>
        <taxon>Viridiplantae</taxon>
        <taxon>Streptophyta</taxon>
        <taxon>Embryophyta</taxon>
        <taxon>Tracheophyta</taxon>
        <taxon>Spermatophyta</taxon>
        <taxon>Magnoliopsida</taxon>
        <taxon>eudicotyledons</taxon>
        <taxon>Gunneridae</taxon>
        <taxon>Pentapetalae</taxon>
        <taxon>rosids</taxon>
        <taxon>fabids</taxon>
        <taxon>Fabales</taxon>
        <taxon>Fabaceae</taxon>
        <taxon>Papilionoideae</taxon>
        <taxon>50 kb inversion clade</taxon>
        <taxon>NPAAA clade</taxon>
        <taxon>indigoferoid/millettioid clade</taxon>
        <taxon>Phaseoleae</taxon>
        <taxon>Mucuna</taxon>
    </lineage>
</organism>
<sequence length="173" mass="19351">MLCTKSNAPNLASDVAGIIHSPPEIPRWRMALQTFHRIPSLAPNKTKPTTRSRFERRSSPLLMRRRANQRGEGAFHPLAFDSDSDERVLHRGPAHVEPVRRERTGRRVVIVVAVFVETAPERTGMRRRGTHTRSLLDRDLAVIGDDVARDGPIRGDGAVEGEPDGRRGRMRGA</sequence>
<proteinExistence type="predicted"/>
<dbReference type="Proteomes" id="UP000257109">
    <property type="component" value="Unassembled WGS sequence"/>
</dbReference>
<accession>A0A371EE82</accession>